<gene>
    <name evidence="4" type="primary">axe7A_1</name>
    <name evidence="4" type="ORF">Pan241w_49070</name>
</gene>
<dbReference type="SUPFAM" id="SSF53474">
    <property type="entry name" value="alpha/beta-Hydrolases"/>
    <property type="match status" value="1"/>
</dbReference>
<evidence type="ECO:0000256" key="2">
    <source>
        <dbReference type="SAM" id="SignalP"/>
    </source>
</evidence>
<dbReference type="PANTHER" id="PTHR40111:SF1">
    <property type="entry name" value="CEPHALOSPORIN-C DEACETYLASE"/>
    <property type="match status" value="1"/>
</dbReference>
<proteinExistence type="predicted"/>
<feature type="domain" description="Acetyl xylan esterase" evidence="3">
    <location>
        <begin position="136"/>
        <end position="410"/>
    </location>
</feature>
<protein>
    <submittedName>
        <fullName evidence="4">Acetyl esterase Axe7A</fullName>
        <ecNumber evidence="4">3.1.1.-</ecNumber>
    </submittedName>
</protein>
<name>A0A517RLN1_9PLAN</name>
<keyword evidence="5" id="KW-1185">Reference proteome</keyword>
<evidence type="ECO:0000259" key="3">
    <source>
        <dbReference type="Pfam" id="PF05448"/>
    </source>
</evidence>
<dbReference type="RefSeq" id="WP_145220521.1">
    <property type="nucleotide sequence ID" value="NZ_CP036269.1"/>
</dbReference>
<evidence type="ECO:0000256" key="1">
    <source>
        <dbReference type="PIRSR" id="PIRSR639069-1"/>
    </source>
</evidence>
<dbReference type="EC" id="3.1.1.-" evidence="4"/>
<accession>A0A517RLN1</accession>
<dbReference type="Proteomes" id="UP000317171">
    <property type="component" value="Chromosome"/>
</dbReference>
<keyword evidence="4" id="KW-0378">Hydrolase</keyword>
<dbReference type="OrthoDB" id="9770528at2"/>
<feature type="active site" description="Nucleophile" evidence="1">
    <location>
        <position position="303"/>
    </location>
</feature>
<evidence type="ECO:0000313" key="4">
    <source>
        <dbReference type="EMBL" id="QDT44791.1"/>
    </source>
</evidence>
<dbReference type="GO" id="GO:0005976">
    <property type="term" value="P:polysaccharide metabolic process"/>
    <property type="evidence" value="ECO:0007669"/>
    <property type="project" value="TreeGrafter"/>
</dbReference>
<feature type="active site" description="Charge relay system" evidence="1">
    <location>
        <position position="416"/>
    </location>
</feature>
<organism evidence="4 5">
    <name type="scientific">Gimesia alba</name>
    <dbReference type="NCBI Taxonomy" id="2527973"/>
    <lineage>
        <taxon>Bacteria</taxon>
        <taxon>Pseudomonadati</taxon>
        <taxon>Planctomycetota</taxon>
        <taxon>Planctomycetia</taxon>
        <taxon>Planctomycetales</taxon>
        <taxon>Planctomycetaceae</taxon>
        <taxon>Gimesia</taxon>
    </lineage>
</organism>
<feature type="signal peptide" evidence="2">
    <location>
        <begin position="1"/>
        <end position="28"/>
    </location>
</feature>
<dbReference type="InterPro" id="IPR008391">
    <property type="entry name" value="AXE1_dom"/>
</dbReference>
<dbReference type="EMBL" id="CP036269">
    <property type="protein sequence ID" value="QDT44791.1"/>
    <property type="molecule type" value="Genomic_DNA"/>
</dbReference>
<evidence type="ECO:0000313" key="5">
    <source>
        <dbReference type="Proteomes" id="UP000317171"/>
    </source>
</evidence>
<dbReference type="Pfam" id="PF05448">
    <property type="entry name" value="AXE1"/>
    <property type="match status" value="1"/>
</dbReference>
<keyword evidence="2" id="KW-0732">Signal</keyword>
<dbReference type="PANTHER" id="PTHR40111">
    <property type="entry name" value="CEPHALOSPORIN-C DEACETYLASE"/>
    <property type="match status" value="1"/>
</dbReference>
<dbReference type="InterPro" id="IPR039069">
    <property type="entry name" value="CE7"/>
</dbReference>
<dbReference type="InterPro" id="IPR029058">
    <property type="entry name" value="AB_hydrolase_fold"/>
</dbReference>
<dbReference type="GO" id="GO:0052689">
    <property type="term" value="F:carboxylic ester hydrolase activity"/>
    <property type="evidence" value="ECO:0007669"/>
    <property type="project" value="TreeGrafter"/>
</dbReference>
<dbReference type="Gene3D" id="3.40.50.1820">
    <property type="entry name" value="alpha/beta hydrolase"/>
    <property type="match status" value="1"/>
</dbReference>
<dbReference type="AlphaFoldDB" id="A0A517RLN1"/>
<reference evidence="4 5" key="1">
    <citation type="submission" date="2019-02" db="EMBL/GenBank/DDBJ databases">
        <title>Deep-cultivation of Planctomycetes and their phenomic and genomic characterization uncovers novel biology.</title>
        <authorList>
            <person name="Wiegand S."/>
            <person name="Jogler M."/>
            <person name="Boedeker C."/>
            <person name="Pinto D."/>
            <person name="Vollmers J."/>
            <person name="Rivas-Marin E."/>
            <person name="Kohn T."/>
            <person name="Peeters S.H."/>
            <person name="Heuer A."/>
            <person name="Rast P."/>
            <person name="Oberbeckmann S."/>
            <person name="Bunk B."/>
            <person name="Jeske O."/>
            <person name="Meyerdierks A."/>
            <person name="Storesund J.E."/>
            <person name="Kallscheuer N."/>
            <person name="Luecker S."/>
            <person name="Lage O.M."/>
            <person name="Pohl T."/>
            <person name="Merkel B.J."/>
            <person name="Hornburger P."/>
            <person name="Mueller R.-W."/>
            <person name="Bruemmer F."/>
            <person name="Labrenz M."/>
            <person name="Spormann A.M."/>
            <person name="Op den Camp H."/>
            <person name="Overmann J."/>
            <person name="Amann R."/>
            <person name="Jetten M.S.M."/>
            <person name="Mascher T."/>
            <person name="Medema M.H."/>
            <person name="Devos D.P."/>
            <person name="Kaster A.-K."/>
            <person name="Ovreas L."/>
            <person name="Rohde M."/>
            <person name="Galperin M.Y."/>
            <person name="Jogler C."/>
        </authorList>
    </citation>
    <scope>NUCLEOTIDE SEQUENCE [LARGE SCALE GENOMIC DNA]</scope>
    <source>
        <strain evidence="4 5">Pan241w</strain>
    </source>
</reference>
<feature type="active site" description="Charge relay system" evidence="1">
    <location>
        <position position="387"/>
    </location>
</feature>
<feature type="chain" id="PRO_5021781308" evidence="2">
    <location>
        <begin position="29"/>
        <end position="441"/>
    </location>
</feature>
<dbReference type="KEGG" id="gaz:Pan241w_49070"/>
<sequence precursor="true">MNDSRLKHILRPVIALAICLSLAQIAAAAETYELNVVTDRTDAIYKTGETARFLISLTKDGKPATGEKVTYTVDDFIPGAPGFPKGTLMMGVGSAEISVKADKPGFLRCVVQAGDKKKVTKIAGAAFSPLEIGLSQPVPDDFDQFWADQKKQLAAVPAEAKLTPVKQADPKLDCYDVQVDCLGGAPVSGYLAKPKDAQPKSLPAILWVHGAGVRSSALGNAVKGANAGMLSMDINAHGIPNGKPAQYYKDLSQGELSGYRHAGRENREKVYFRGMFLRLVRAIDFLTAQPEWDGKTVIVIGHSQGGGQALAAGGIDDRVTFIATGVPAICDHSGRAAGRINGWPKLVNTLPGGKPDPTQLKAAQYVDAVNFATRCKADGIMSVGFIDSVCPPSSCYAAYNQLSGKKQVINKPLMGHAAPADIHKAFFDAVQEHVKQQAKEK</sequence>